<evidence type="ECO:0000313" key="2">
    <source>
        <dbReference type="Proteomes" id="UP000002640"/>
    </source>
</evidence>
<reference evidence="1 2" key="1">
    <citation type="journal article" date="2006" name="Science">
        <title>Phytophthora genome sequences uncover evolutionary origins and mechanisms of pathogenesis.</title>
        <authorList>
            <person name="Tyler B.M."/>
            <person name="Tripathy S."/>
            <person name="Zhang X."/>
            <person name="Dehal P."/>
            <person name="Jiang R.H."/>
            <person name="Aerts A."/>
            <person name="Arredondo F.D."/>
            <person name="Baxter L."/>
            <person name="Bensasson D."/>
            <person name="Beynon J.L."/>
            <person name="Chapman J."/>
            <person name="Damasceno C.M."/>
            <person name="Dorrance A.E."/>
            <person name="Dou D."/>
            <person name="Dickerman A.W."/>
            <person name="Dubchak I.L."/>
            <person name="Garbelotto M."/>
            <person name="Gijzen M."/>
            <person name="Gordon S.G."/>
            <person name="Govers F."/>
            <person name="Grunwald N.J."/>
            <person name="Huang W."/>
            <person name="Ivors K.L."/>
            <person name="Jones R.W."/>
            <person name="Kamoun S."/>
            <person name="Krampis K."/>
            <person name="Lamour K.H."/>
            <person name="Lee M.K."/>
            <person name="McDonald W.H."/>
            <person name="Medina M."/>
            <person name="Meijer H.J."/>
            <person name="Nordberg E.K."/>
            <person name="Maclean D.J."/>
            <person name="Ospina-Giraldo M.D."/>
            <person name="Morris P.F."/>
            <person name="Phuntumart V."/>
            <person name="Putnam N.H."/>
            <person name="Rash S."/>
            <person name="Rose J.K."/>
            <person name="Sakihama Y."/>
            <person name="Salamov A.A."/>
            <person name="Savidor A."/>
            <person name="Scheuring C.F."/>
            <person name="Smith B.M."/>
            <person name="Sobral B.W."/>
            <person name="Terry A."/>
            <person name="Torto-Alalibo T.A."/>
            <person name="Win J."/>
            <person name="Xu Z."/>
            <person name="Zhang H."/>
            <person name="Grigoriev I.V."/>
            <person name="Rokhsar D.S."/>
            <person name="Boore J.L."/>
        </authorList>
    </citation>
    <scope>NUCLEOTIDE SEQUENCE [LARGE SCALE GENOMIC DNA]</scope>
    <source>
        <strain evidence="1 2">P6497</strain>
    </source>
</reference>
<accession>G5A6I0</accession>
<dbReference type="GeneID" id="20660821"/>
<dbReference type="AlphaFoldDB" id="G5A6I0"/>
<protein>
    <submittedName>
        <fullName evidence="1">Uncharacterized protein</fullName>
    </submittedName>
</protein>
<dbReference type="RefSeq" id="XP_009535568.1">
    <property type="nucleotide sequence ID" value="XM_009537273.1"/>
</dbReference>
<gene>
    <name evidence="1" type="ORF">PHYSODRAFT_524951</name>
</gene>
<dbReference type="InParanoid" id="G5A6I0"/>
<dbReference type="EMBL" id="JH159160">
    <property type="protein sequence ID" value="EGZ08935.1"/>
    <property type="molecule type" value="Genomic_DNA"/>
</dbReference>
<organism evidence="1 2">
    <name type="scientific">Phytophthora sojae (strain P6497)</name>
    <name type="common">Soybean stem and root rot agent</name>
    <name type="synonym">Phytophthora megasperma f. sp. glycines</name>
    <dbReference type="NCBI Taxonomy" id="1094619"/>
    <lineage>
        <taxon>Eukaryota</taxon>
        <taxon>Sar</taxon>
        <taxon>Stramenopiles</taxon>
        <taxon>Oomycota</taxon>
        <taxon>Peronosporomycetes</taxon>
        <taxon>Peronosporales</taxon>
        <taxon>Peronosporaceae</taxon>
        <taxon>Phytophthora</taxon>
    </lineage>
</organism>
<sequence>MAVARALRTETGSGYTLRLANPRVFDMLEDRVNSRFRELGASLATDQQRLTAAASELVQVYYTNGDRRFGTVEFKRAQLLPFEETAISATIFSIVEVGGFPDGQDSRVIRRSEDAFAMDSRLTVCLDDGGTLNLNTHSVMKRFLTPTGIVMLLESISDWTADLQNSGCSWTHTTDEGGCFARTINSVVIPSFRDIIQSRHQFVENALFDCIRGSDSGGIGAWH</sequence>
<dbReference type="SMR" id="G5A6I0"/>
<name>G5A6I0_PHYSP</name>
<dbReference type="KEGG" id="psoj:PHYSODRAFT_524951"/>
<dbReference type="Proteomes" id="UP000002640">
    <property type="component" value="Unassembled WGS sequence"/>
</dbReference>
<evidence type="ECO:0000313" key="1">
    <source>
        <dbReference type="EMBL" id="EGZ08935.1"/>
    </source>
</evidence>
<keyword evidence="2" id="KW-1185">Reference proteome</keyword>
<proteinExistence type="predicted"/>